<dbReference type="EMBL" id="QUTI01025555">
    <property type="protein sequence ID" value="RLO06163.1"/>
    <property type="molecule type" value="Genomic_DNA"/>
</dbReference>
<proteinExistence type="predicted"/>
<protein>
    <submittedName>
        <fullName evidence="1">Uncharacterized protein</fullName>
    </submittedName>
</protein>
<gene>
    <name evidence="1" type="ORF">DYB28_015661</name>
</gene>
<accession>A0A9X8DYK5</accession>
<dbReference type="Proteomes" id="UP000275652">
    <property type="component" value="Unassembled WGS sequence"/>
</dbReference>
<organism evidence="1 2">
    <name type="scientific">Aphanomyces astaci</name>
    <name type="common">Crayfish plague agent</name>
    <dbReference type="NCBI Taxonomy" id="112090"/>
    <lineage>
        <taxon>Eukaryota</taxon>
        <taxon>Sar</taxon>
        <taxon>Stramenopiles</taxon>
        <taxon>Oomycota</taxon>
        <taxon>Saprolegniomycetes</taxon>
        <taxon>Saprolegniales</taxon>
        <taxon>Verrucalvaceae</taxon>
        <taxon>Aphanomyces</taxon>
    </lineage>
</organism>
<dbReference type="AlphaFoldDB" id="A0A9X8DYK5"/>
<sequence>NRNARIWGLKFQIITVQSNDPDANCRMLGLYERHSTPDLWPRKVRCSDGSMGKQSLEAASVPLHLSSLYQQGFVTYSEPLILNDNLTNHGINSAHSNDRHLGSSPSIQKIFYR</sequence>
<evidence type="ECO:0000313" key="2">
    <source>
        <dbReference type="Proteomes" id="UP000275652"/>
    </source>
</evidence>
<name>A0A9X8DYK5_APHAT</name>
<comment type="caution">
    <text evidence="1">The sequence shown here is derived from an EMBL/GenBank/DDBJ whole genome shotgun (WGS) entry which is preliminary data.</text>
</comment>
<reference evidence="1 2" key="1">
    <citation type="journal article" date="2018" name="J. Invertebr. Pathol.">
        <title>New genotyping method for the causative agent of crayfish plague (Aphanomyces astaci) based on whole genome data.</title>
        <authorList>
            <person name="Minardi D."/>
            <person name="Studholme D.J."/>
            <person name="van der Giezen M."/>
            <person name="Pretto T."/>
            <person name="Oidtmann B."/>
        </authorList>
    </citation>
    <scope>NUCLEOTIDE SEQUENCE [LARGE SCALE GENOMIC DNA]</scope>
    <source>
        <strain evidence="1 2">KB13</strain>
    </source>
</reference>
<feature type="non-terminal residue" evidence="1">
    <location>
        <position position="1"/>
    </location>
</feature>
<evidence type="ECO:0000313" key="1">
    <source>
        <dbReference type="EMBL" id="RLO06163.1"/>
    </source>
</evidence>